<evidence type="ECO:0000313" key="5">
    <source>
        <dbReference type="EMBL" id="PJA91667.1"/>
    </source>
</evidence>
<keyword evidence="2 3" id="KW-0802">TPR repeat</keyword>
<keyword evidence="1" id="KW-0677">Repeat</keyword>
<gene>
    <name evidence="5" type="ORF">CO134_04170</name>
</gene>
<dbReference type="PROSITE" id="PS50005">
    <property type="entry name" value="TPR"/>
    <property type="match status" value="3"/>
</dbReference>
<dbReference type="Proteomes" id="UP000229569">
    <property type="component" value="Unassembled WGS sequence"/>
</dbReference>
<dbReference type="Gene3D" id="1.25.40.10">
    <property type="entry name" value="Tetratricopeptide repeat domain"/>
    <property type="match status" value="1"/>
</dbReference>
<dbReference type="SMART" id="SM00028">
    <property type="entry name" value="TPR"/>
    <property type="match status" value="3"/>
</dbReference>
<accession>A0A2M7Z7X3</accession>
<keyword evidence="4" id="KW-0472">Membrane</keyword>
<protein>
    <submittedName>
        <fullName evidence="5">Uncharacterized protein</fullName>
    </submittedName>
</protein>
<dbReference type="PANTHER" id="PTHR44227:SF3">
    <property type="entry name" value="PROTEIN O-MANNOSYL-TRANSFERASE TMTC4"/>
    <property type="match status" value="1"/>
</dbReference>
<evidence type="ECO:0000256" key="3">
    <source>
        <dbReference type="PROSITE-ProRule" id="PRU00339"/>
    </source>
</evidence>
<feature type="repeat" description="TPR" evidence="3">
    <location>
        <begin position="81"/>
        <end position="114"/>
    </location>
</feature>
<dbReference type="InterPro" id="IPR011990">
    <property type="entry name" value="TPR-like_helical_dom_sf"/>
</dbReference>
<dbReference type="SUPFAM" id="SSF48452">
    <property type="entry name" value="TPR-like"/>
    <property type="match status" value="1"/>
</dbReference>
<dbReference type="PANTHER" id="PTHR44227">
    <property type="match status" value="1"/>
</dbReference>
<evidence type="ECO:0000256" key="1">
    <source>
        <dbReference type="ARBA" id="ARBA00022737"/>
    </source>
</evidence>
<dbReference type="EMBL" id="PFVG01000118">
    <property type="protein sequence ID" value="PJA91667.1"/>
    <property type="molecule type" value="Genomic_DNA"/>
</dbReference>
<feature type="transmembrane region" description="Helical" evidence="4">
    <location>
        <begin position="12"/>
        <end position="29"/>
    </location>
</feature>
<dbReference type="InterPro" id="IPR052346">
    <property type="entry name" value="O-mannosyl-transferase_TMTC"/>
</dbReference>
<dbReference type="PROSITE" id="PS50293">
    <property type="entry name" value="TPR_REGION"/>
    <property type="match status" value="2"/>
</dbReference>
<dbReference type="Pfam" id="PF13181">
    <property type="entry name" value="TPR_8"/>
    <property type="match status" value="1"/>
</dbReference>
<feature type="transmembrane region" description="Helical" evidence="4">
    <location>
        <begin position="41"/>
        <end position="58"/>
    </location>
</feature>
<keyword evidence="4" id="KW-1133">Transmembrane helix</keyword>
<evidence type="ECO:0000313" key="6">
    <source>
        <dbReference type="Proteomes" id="UP000229569"/>
    </source>
</evidence>
<name>A0A2M7Z7X3_9BACT</name>
<feature type="repeat" description="TPR" evidence="3">
    <location>
        <begin position="115"/>
        <end position="148"/>
    </location>
</feature>
<dbReference type="AlphaFoldDB" id="A0A2M7Z7X3"/>
<feature type="repeat" description="TPR" evidence="3">
    <location>
        <begin position="149"/>
        <end position="182"/>
    </location>
</feature>
<comment type="caution">
    <text evidence="5">The sequence shown here is derived from an EMBL/GenBank/DDBJ whole genome shotgun (WGS) entry which is preliminary data.</text>
</comment>
<evidence type="ECO:0000256" key="4">
    <source>
        <dbReference type="SAM" id="Phobius"/>
    </source>
</evidence>
<proteinExistence type="predicted"/>
<organism evidence="5 6">
    <name type="scientific">Candidatus Kuenenbacteria bacterium CG_4_9_14_3_um_filter_39_14</name>
    <dbReference type="NCBI Taxonomy" id="1974616"/>
    <lineage>
        <taxon>Bacteria</taxon>
        <taxon>Candidatus Kueneniibacteriota</taxon>
    </lineage>
</organism>
<dbReference type="Pfam" id="PF13414">
    <property type="entry name" value="TPR_11"/>
    <property type="match status" value="1"/>
</dbReference>
<feature type="non-terminal residue" evidence="5">
    <location>
        <position position="1"/>
    </location>
</feature>
<keyword evidence="4" id="KW-0812">Transmembrane</keyword>
<evidence type="ECO:0000256" key="2">
    <source>
        <dbReference type="ARBA" id="ARBA00022803"/>
    </source>
</evidence>
<dbReference type="InterPro" id="IPR019734">
    <property type="entry name" value="TPR_rpt"/>
</dbReference>
<reference evidence="6" key="1">
    <citation type="submission" date="2017-09" db="EMBL/GenBank/DDBJ databases">
        <title>Depth-based differentiation of microbial function through sediment-hosted aquifers and enrichment of novel symbionts in the deep terrestrial subsurface.</title>
        <authorList>
            <person name="Probst A.J."/>
            <person name="Ladd B."/>
            <person name="Jarett J.K."/>
            <person name="Geller-Mcgrath D.E."/>
            <person name="Sieber C.M.K."/>
            <person name="Emerson J.B."/>
            <person name="Anantharaman K."/>
            <person name="Thomas B.C."/>
            <person name="Malmstrom R."/>
            <person name="Stieglmeier M."/>
            <person name="Klingl A."/>
            <person name="Woyke T."/>
            <person name="Ryan C.M."/>
            <person name="Banfield J.F."/>
        </authorList>
    </citation>
    <scope>NUCLEOTIDE SEQUENCE [LARGE SCALE GENOMIC DNA]</scope>
</reference>
<sequence length="200" mass="23247">FGLAWIVAERYVYLASLGIIASFVLMWQVLNEKFYETKKMYWLVGILIILALGARTITRNNDWKNQDTLWLSTVKVASSGHVIHNNLGDMYGRWKQYDKSISEYKTAIAIQPNYADAMHNLANTYLEINKVEEAIYWYSQAIKFGPRLWQSYQNLGAIYYQLGELKKAEELFAQAVEINPSDENLKKNLEIIRTQKALKH</sequence>